<sequence>MANNYFVIDIGEKFTKVVDGSLNNNLIEVNAIGKSETLELFYSSETEKNIQDQAEIIKKLIISAKIFTKNVNVIIPTNSTYSQILTMPNLNEKELISAIKYQADQFIPMPIEETNIDIEIIEEYKKENKLLILILAAPKKIVEKVQATVEMAGLVPQFIENELSASARFISLFGKNYAQDDSGIVTVNFGLNNASLSYFSTPNYSLKEVYHFPIGYLLFLKEVRVNANTEEKKSQEIISQFDPKSDNSYPIETIVTPLLKEMAQEIKRFLVNKKVTNLYLYNQIFLFPGLVNLLSQHLQMNLLPLNPYDCLKKNTLIDSLKNELIIYLSTLGGNLR</sequence>
<protein>
    <recommendedName>
        <fullName evidence="3">SHS2 domain-containing protein</fullName>
    </recommendedName>
</protein>
<evidence type="ECO:0000313" key="1">
    <source>
        <dbReference type="EMBL" id="PIP15144.1"/>
    </source>
</evidence>
<name>A0A2G9Y7F7_9BACT</name>
<gene>
    <name evidence="1" type="ORF">COX47_01330</name>
</gene>
<dbReference type="PANTHER" id="PTHR32432:SF3">
    <property type="entry name" value="ETHANOLAMINE UTILIZATION PROTEIN EUTJ"/>
    <property type="match status" value="1"/>
</dbReference>
<dbReference type="AlphaFoldDB" id="A0A2G9Y7F7"/>
<organism evidence="1 2">
    <name type="scientific">Candidatus Roizmanbacteria bacterium CG23_combo_of_CG06-09_8_20_14_all_35_49</name>
    <dbReference type="NCBI Taxonomy" id="1974863"/>
    <lineage>
        <taxon>Bacteria</taxon>
        <taxon>Candidatus Roizmaniibacteriota</taxon>
    </lineage>
</organism>
<dbReference type="InterPro" id="IPR050696">
    <property type="entry name" value="FtsA/MreB"/>
</dbReference>
<accession>A0A2G9Y7F7</accession>
<dbReference type="InterPro" id="IPR043129">
    <property type="entry name" value="ATPase_NBD"/>
</dbReference>
<dbReference type="SUPFAM" id="SSF53067">
    <property type="entry name" value="Actin-like ATPase domain"/>
    <property type="match status" value="1"/>
</dbReference>
<dbReference type="Proteomes" id="UP000231025">
    <property type="component" value="Unassembled WGS sequence"/>
</dbReference>
<dbReference type="Gene3D" id="3.30.1490.300">
    <property type="match status" value="1"/>
</dbReference>
<dbReference type="Gene3D" id="3.30.420.40">
    <property type="match status" value="2"/>
</dbReference>
<reference evidence="1 2" key="1">
    <citation type="submission" date="2017-09" db="EMBL/GenBank/DDBJ databases">
        <title>Depth-based differentiation of microbial function through sediment-hosted aquifers and enrichment of novel symbionts in the deep terrestrial subsurface.</title>
        <authorList>
            <person name="Probst A.J."/>
            <person name="Ladd B."/>
            <person name="Jarett J.K."/>
            <person name="Geller-Mcgrath D.E."/>
            <person name="Sieber C.M."/>
            <person name="Emerson J.B."/>
            <person name="Anantharaman K."/>
            <person name="Thomas B.C."/>
            <person name="Malmstrom R."/>
            <person name="Stieglmeier M."/>
            <person name="Klingl A."/>
            <person name="Woyke T."/>
            <person name="Ryan C.M."/>
            <person name="Banfield J.F."/>
        </authorList>
    </citation>
    <scope>NUCLEOTIDE SEQUENCE [LARGE SCALE GENOMIC DNA]</scope>
    <source>
        <strain evidence="1">CG23_combo_of_CG06-09_8_20_14_all_35_49</strain>
    </source>
</reference>
<dbReference type="EMBL" id="PCRE01000016">
    <property type="protein sequence ID" value="PIP15144.1"/>
    <property type="molecule type" value="Genomic_DNA"/>
</dbReference>
<comment type="caution">
    <text evidence="1">The sequence shown here is derived from an EMBL/GenBank/DDBJ whole genome shotgun (WGS) entry which is preliminary data.</text>
</comment>
<proteinExistence type="predicted"/>
<dbReference type="PANTHER" id="PTHR32432">
    <property type="entry name" value="CELL DIVISION PROTEIN FTSA-RELATED"/>
    <property type="match status" value="1"/>
</dbReference>
<evidence type="ECO:0008006" key="3">
    <source>
        <dbReference type="Google" id="ProtNLM"/>
    </source>
</evidence>
<evidence type="ECO:0000313" key="2">
    <source>
        <dbReference type="Proteomes" id="UP000231025"/>
    </source>
</evidence>
<dbReference type="Pfam" id="PF11104">
    <property type="entry name" value="PilM_2"/>
    <property type="match status" value="1"/>
</dbReference>
<dbReference type="InterPro" id="IPR005883">
    <property type="entry name" value="PilM"/>
</dbReference>